<dbReference type="EMBL" id="QBIY01012812">
    <property type="protein sequence ID" value="RXN16030.1"/>
    <property type="molecule type" value="Genomic_DNA"/>
</dbReference>
<dbReference type="InterPro" id="IPR043502">
    <property type="entry name" value="DNA/RNA_pol_sf"/>
</dbReference>
<dbReference type="Proteomes" id="UP000290572">
    <property type="component" value="Unassembled WGS sequence"/>
</dbReference>
<dbReference type="InterPro" id="IPR053134">
    <property type="entry name" value="RNA-dir_DNA_polymerase"/>
</dbReference>
<evidence type="ECO:0000313" key="2">
    <source>
        <dbReference type="EMBL" id="RXN16030.1"/>
    </source>
</evidence>
<name>A0A498M667_LABRO</name>
<dbReference type="PANTHER" id="PTHR24559:SF454">
    <property type="entry name" value="RIBONUCLEASE H"/>
    <property type="match status" value="1"/>
</dbReference>
<dbReference type="STRING" id="84645.A0A498M667"/>
<dbReference type="Pfam" id="PF22938">
    <property type="entry name" value="Integrase_p58_C"/>
    <property type="match status" value="1"/>
</dbReference>
<accession>A0A498M667</accession>
<evidence type="ECO:0000313" key="3">
    <source>
        <dbReference type="Proteomes" id="UP000290572"/>
    </source>
</evidence>
<gene>
    <name evidence="2" type="ORF">ROHU_008487</name>
</gene>
<sequence length="210" mass="23964">MKFNTCLPTSSSKLLAKWQGPFEVTRRIGDLNYEVIRRDRSMEHKIYHLKLLKKGVRRSGKEDLRLEINTKPQSLVLAPGGDPLLPSQLTDVAMLQAAFTDVFLPLPGQIDLIQHHIEIEPGMVIHSCPYRLPEHKKVVQMLEMGVIEEFHSERASPIGKTKGSTQLCVDYRKVNATWKIDAYPMLWVDKLLDRLGTALLYLTLDLTKGY</sequence>
<feature type="domain" description="Integrase p58-like C-terminal" evidence="1">
    <location>
        <begin position="20"/>
        <end position="54"/>
    </location>
</feature>
<reference evidence="2 3" key="1">
    <citation type="submission" date="2018-03" db="EMBL/GenBank/DDBJ databases">
        <title>Draft genome sequence of Rohu Carp (Labeo rohita).</title>
        <authorList>
            <person name="Das P."/>
            <person name="Kushwaha B."/>
            <person name="Joshi C.G."/>
            <person name="Kumar D."/>
            <person name="Nagpure N.S."/>
            <person name="Sahoo L."/>
            <person name="Das S.P."/>
            <person name="Bit A."/>
            <person name="Patnaik S."/>
            <person name="Meher P.K."/>
            <person name="Jayasankar P."/>
            <person name="Koringa P.G."/>
            <person name="Patel N.V."/>
            <person name="Hinsu A.T."/>
            <person name="Kumar R."/>
            <person name="Pandey M."/>
            <person name="Agarwal S."/>
            <person name="Srivastava S."/>
            <person name="Singh M."/>
            <person name="Iquebal M.A."/>
            <person name="Jaiswal S."/>
            <person name="Angadi U.B."/>
            <person name="Kumar N."/>
            <person name="Raza M."/>
            <person name="Shah T.M."/>
            <person name="Rai A."/>
            <person name="Jena J.K."/>
        </authorList>
    </citation>
    <scope>NUCLEOTIDE SEQUENCE [LARGE SCALE GENOMIC DNA]</scope>
    <source>
        <strain evidence="2">DASCIFA01</strain>
        <tissue evidence="2">Testis</tissue>
    </source>
</reference>
<dbReference type="AlphaFoldDB" id="A0A498M667"/>
<dbReference type="SUPFAM" id="SSF56672">
    <property type="entry name" value="DNA/RNA polymerases"/>
    <property type="match status" value="1"/>
</dbReference>
<dbReference type="PANTHER" id="PTHR24559">
    <property type="entry name" value="TRANSPOSON TY3-I GAG-POL POLYPROTEIN"/>
    <property type="match status" value="1"/>
</dbReference>
<dbReference type="Gene3D" id="3.30.70.270">
    <property type="match status" value="1"/>
</dbReference>
<organism evidence="2 3">
    <name type="scientific">Labeo rohita</name>
    <name type="common">Indian major carp</name>
    <name type="synonym">Cyprinus rohita</name>
    <dbReference type="NCBI Taxonomy" id="84645"/>
    <lineage>
        <taxon>Eukaryota</taxon>
        <taxon>Metazoa</taxon>
        <taxon>Chordata</taxon>
        <taxon>Craniata</taxon>
        <taxon>Vertebrata</taxon>
        <taxon>Euteleostomi</taxon>
        <taxon>Actinopterygii</taxon>
        <taxon>Neopterygii</taxon>
        <taxon>Teleostei</taxon>
        <taxon>Ostariophysi</taxon>
        <taxon>Cypriniformes</taxon>
        <taxon>Cyprinidae</taxon>
        <taxon>Labeoninae</taxon>
        <taxon>Labeonini</taxon>
        <taxon>Labeo</taxon>
    </lineage>
</organism>
<dbReference type="InterPro" id="IPR054465">
    <property type="entry name" value="Integrase_p58-like_C"/>
</dbReference>
<comment type="caution">
    <text evidence="2">The sequence shown here is derived from an EMBL/GenBank/DDBJ whole genome shotgun (WGS) entry which is preliminary data.</text>
</comment>
<protein>
    <recommendedName>
        <fullName evidence="1">Integrase p58-like C-terminal domain-containing protein</fullName>
    </recommendedName>
</protein>
<dbReference type="InterPro" id="IPR043128">
    <property type="entry name" value="Rev_trsase/Diguanyl_cyclase"/>
</dbReference>
<keyword evidence="3" id="KW-1185">Reference proteome</keyword>
<evidence type="ECO:0000259" key="1">
    <source>
        <dbReference type="Pfam" id="PF22938"/>
    </source>
</evidence>
<dbReference type="Gene3D" id="3.10.10.10">
    <property type="entry name" value="HIV Type 1 Reverse Transcriptase, subunit A, domain 1"/>
    <property type="match status" value="1"/>
</dbReference>
<proteinExistence type="predicted"/>